<gene>
    <name evidence="1" type="ORF">SYYSPA8_12725</name>
</gene>
<comment type="caution">
    <text evidence="1">The sequence shown here is derived from an EMBL/GenBank/DDBJ whole genome shotgun (WGS) entry which is preliminary data.</text>
</comment>
<organism evidence="1 2">
    <name type="scientific">Streptomyces yaizuensis</name>
    <dbReference type="NCBI Taxonomy" id="2989713"/>
    <lineage>
        <taxon>Bacteria</taxon>
        <taxon>Bacillati</taxon>
        <taxon>Actinomycetota</taxon>
        <taxon>Actinomycetes</taxon>
        <taxon>Kitasatosporales</taxon>
        <taxon>Streptomycetaceae</taxon>
        <taxon>Streptomyces</taxon>
    </lineage>
</organism>
<accession>A0ABQ5NXS8</accession>
<dbReference type="Proteomes" id="UP001291653">
    <property type="component" value="Unassembled WGS sequence"/>
</dbReference>
<reference evidence="1 2" key="1">
    <citation type="submission" date="2022-10" db="EMBL/GenBank/DDBJ databases">
        <title>Draft genome sequence of Streptomyces sp. YSPA8.</title>
        <authorList>
            <person name="Moriuchi R."/>
            <person name="Dohra H."/>
            <person name="Yamamura H."/>
            <person name="Kodani S."/>
        </authorList>
    </citation>
    <scope>NUCLEOTIDE SEQUENCE [LARGE SCALE GENOMIC DNA]</scope>
    <source>
        <strain evidence="1 2">YSPA8</strain>
    </source>
</reference>
<proteinExistence type="predicted"/>
<name>A0ABQ5NXS8_9ACTN</name>
<protein>
    <submittedName>
        <fullName evidence="1">Uncharacterized protein</fullName>
    </submittedName>
</protein>
<dbReference type="EMBL" id="BSBI01000004">
    <property type="protein sequence ID" value="GLF95164.1"/>
    <property type="molecule type" value="Genomic_DNA"/>
</dbReference>
<sequence length="103" mass="10737">MVGAAAWMAAYREAGLLTEILVLAVREAVCQPGVLDGLCLAEESRAAFTGVRTVPVHVGVLHATVLLQGLGRTTEDQAPRATADTTATLLRAPAWQQSAEGTP</sequence>
<keyword evidence="2" id="KW-1185">Reference proteome</keyword>
<dbReference type="RefSeq" id="WP_323447227.1">
    <property type="nucleotide sequence ID" value="NZ_BSBI01000004.1"/>
</dbReference>
<evidence type="ECO:0000313" key="2">
    <source>
        <dbReference type="Proteomes" id="UP001291653"/>
    </source>
</evidence>
<evidence type="ECO:0000313" key="1">
    <source>
        <dbReference type="EMBL" id="GLF95164.1"/>
    </source>
</evidence>